<dbReference type="PANTHER" id="PTHR33392">
    <property type="entry name" value="POLYISOPRENYL-TEICHOIC ACID--PEPTIDOGLYCAN TEICHOIC ACID TRANSFERASE TAGU"/>
    <property type="match status" value="1"/>
</dbReference>
<comment type="caution">
    <text evidence="4">The sequence shown here is derived from an EMBL/GenBank/DDBJ whole genome shotgun (WGS) entry which is preliminary data.</text>
</comment>
<dbReference type="EMBL" id="QVLX01000004">
    <property type="protein sequence ID" value="RGE87208.1"/>
    <property type="molecule type" value="Genomic_DNA"/>
</dbReference>
<dbReference type="Gene3D" id="3.40.630.190">
    <property type="entry name" value="LCP protein"/>
    <property type="match status" value="1"/>
</dbReference>
<protein>
    <recommendedName>
        <fullName evidence="3">Cell envelope-related transcriptional attenuator domain-containing protein</fullName>
    </recommendedName>
</protein>
<dbReference type="AlphaFoldDB" id="A0A3E3K2C7"/>
<dbReference type="InterPro" id="IPR004474">
    <property type="entry name" value="LytR_CpsA_psr"/>
</dbReference>
<feature type="transmembrane region" description="Helical" evidence="2">
    <location>
        <begin position="58"/>
        <end position="76"/>
    </location>
</feature>
<dbReference type="InterPro" id="IPR050922">
    <property type="entry name" value="LytR/CpsA/Psr_CW_biosynth"/>
</dbReference>
<evidence type="ECO:0000259" key="3">
    <source>
        <dbReference type="Pfam" id="PF03816"/>
    </source>
</evidence>
<evidence type="ECO:0000313" key="5">
    <source>
        <dbReference type="Proteomes" id="UP000261080"/>
    </source>
</evidence>
<evidence type="ECO:0000256" key="2">
    <source>
        <dbReference type="SAM" id="Phobius"/>
    </source>
</evidence>
<proteinExistence type="inferred from homology"/>
<feature type="domain" description="Cell envelope-related transcriptional attenuator" evidence="3">
    <location>
        <begin position="257"/>
        <end position="401"/>
    </location>
</feature>
<dbReference type="GeneID" id="97192397"/>
<evidence type="ECO:0000313" key="4">
    <source>
        <dbReference type="EMBL" id="RGE87208.1"/>
    </source>
</evidence>
<comment type="similarity">
    <text evidence="1">Belongs to the LytR/CpsA/Psr (LCP) family.</text>
</comment>
<keyword evidence="2" id="KW-1133">Transmembrane helix</keyword>
<evidence type="ECO:0000256" key="1">
    <source>
        <dbReference type="ARBA" id="ARBA00006068"/>
    </source>
</evidence>
<dbReference type="Pfam" id="PF03816">
    <property type="entry name" value="LytR_cpsA_psr"/>
    <property type="match status" value="1"/>
</dbReference>
<keyword evidence="2" id="KW-0472">Membrane</keyword>
<reference evidence="4 5" key="1">
    <citation type="submission" date="2018-08" db="EMBL/GenBank/DDBJ databases">
        <title>A genome reference for cultivated species of the human gut microbiota.</title>
        <authorList>
            <person name="Zou Y."/>
            <person name="Xue W."/>
            <person name="Luo G."/>
        </authorList>
    </citation>
    <scope>NUCLEOTIDE SEQUENCE [LARGE SCALE GENOMIC DNA]</scope>
    <source>
        <strain evidence="4 5">AF37-2AT</strain>
    </source>
</reference>
<gene>
    <name evidence="4" type="ORF">DW016_09830</name>
</gene>
<keyword evidence="2" id="KW-0812">Transmembrane</keyword>
<dbReference type="RefSeq" id="WP_082349876.1">
    <property type="nucleotide sequence ID" value="NZ_CAUAFM010000114.1"/>
</dbReference>
<accession>A0A3E3K2C7</accession>
<sequence length="495" mass="54985">MPQRREQRERRRHRGSHQYYDEKRGKHTLGKVLAVIQLLISVIFVGILFNSGMIPMKYLATGAAVLFVLFALTFGLQFARSKVNLIGVILSILISAALAFGTYYFMNMHKAISNLGGAEYKTDNMIVVVKKEDSAQSILDTENYIFGVQTAADRTNNEKMLTKLTTLIGQEPNVKEFTTIQEEAQALLDGRIEAAIYNEAFNSLIADDIEGYEDQIRILYQYGIDTKLEKVDQSVTEPFNVYISGIDVYGPISTNSRSDVNIIATVNPKTRQVLLTTTPRDYYVLLPGVSGNQRDKLTHAGIYGVDVSMATLEQLYNTDINYYARVNFTSLIEIVDTLGGIDVNSEYAFEAQGYSFQKGVNHLNGKQALAFSRERHSFASGDNQRGKNQEAVITAIINKMLDPSMLTKAMDIVKELDDCVETNVSMDQLSKLIQMQLNSGGSWSILTDNAIGTGDSNTCYSSGSQMLYVMNPNEVSVSSISSKINRILGGEKITQ</sequence>
<dbReference type="Gene3D" id="3.40.190.10">
    <property type="entry name" value="Periplasmic binding protein-like II"/>
    <property type="match status" value="1"/>
</dbReference>
<dbReference type="OrthoDB" id="27330at2"/>
<feature type="transmembrane region" description="Helical" evidence="2">
    <location>
        <begin position="32"/>
        <end position="52"/>
    </location>
</feature>
<dbReference type="NCBIfam" id="TIGR00350">
    <property type="entry name" value="lytR_cpsA_psr"/>
    <property type="match status" value="1"/>
</dbReference>
<keyword evidence="5" id="KW-1185">Reference proteome</keyword>
<feature type="transmembrane region" description="Helical" evidence="2">
    <location>
        <begin position="83"/>
        <end position="106"/>
    </location>
</feature>
<dbReference type="Proteomes" id="UP000261080">
    <property type="component" value="Unassembled WGS sequence"/>
</dbReference>
<name>A0A3E3K2C7_9FIRM</name>
<dbReference type="PANTHER" id="PTHR33392:SF6">
    <property type="entry name" value="POLYISOPRENYL-TEICHOIC ACID--PEPTIDOGLYCAN TEICHOIC ACID TRANSFERASE TAGU"/>
    <property type="match status" value="1"/>
</dbReference>
<organism evidence="4 5">
    <name type="scientific">Sellimonas intestinalis</name>
    <dbReference type="NCBI Taxonomy" id="1653434"/>
    <lineage>
        <taxon>Bacteria</taxon>
        <taxon>Bacillati</taxon>
        <taxon>Bacillota</taxon>
        <taxon>Clostridia</taxon>
        <taxon>Lachnospirales</taxon>
        <taxon>Lachnospiraceae</taxon>
        <taxon>Sellimonas</taxon>
    </lineage>
</organism>